<accession>A0ABU6QQ19</accession>
<protein>
    <submittedName>
        <fullName evidence="1">Uncharacterized protein</fullName>
    </submittedName>
</protein>
<reference evidence="1 2" key="1">
    <citation type="journal article" date="2023" name="Plants (Basel)">
        <title>Bridging the Gap: Combining Genomics and Transcriptomics Approaches to Understand Stylosanthes scabra, an Orphan Legume from the Brazilian Caatinga.</title>
        <authorList>
            <person name="Ferreira-Neto J.R.C."/>
            <person name="da Silva M.D."/>
            <person name="Binneck E."/>
            <person name="de Melo N.F."/>
            <person name="da Silva R.H."/>
            <person name="de Melo A.L.T.M."/>
            <person name="Pandolfi V."/>
            <person name="Bustamante F.O."/>
            <person name="Brasileiro-Vidal A.C."/>
            <person name="Benko-Iseppon A.M."/>
        </authorList>
    </citation>
    <scope>NUCLEOTIDE SEQUENCE [LARGE SCALE GENOMIC DNA]</scope>
    <source>
        <tissue evidence="1">Leaves</tissue>
    </source>
</reference>
<gene>
    <name evidence="1" type="ORF">PIB30_074403</name>
</gene>
<name>A0ABU6QQ19_9FABA</name>
<dbReference type="Proteomes" id="UP001341840">
    <property type="component" value="Unassembled WGS sequence"/>
</dbReference>
<keyword evidence="2" id="KW-1185">Reference proteome</keyword>
<sequence length="114" mass="13377">MTPKGTIEDSKATLYVAILSSQCQFRQWLHVIRVVGTSYVRPRSKKSQLRQNLHVIRGGSHVWNRDDLGYDSEPERTLLRRRREARRRERQAALEQHLSMAAEHNDDNLNLENN</sequence>
<dbReference type="EMBL" id="JASCZI010000924">
    <property type="protein sequence ID" value="MED6113819.1"/>
    <property type="molecule type" value="Genomic_DNA"/>
</dbReference>
<organism evidence="1 2">
    <name type="scientific">Stylosanthes scabra</name>
    <dbReference type="NCBI Taxonomy" id="79078"/>
    <lineage>
        <taxon>Eukaryota</taxon>
        <taxon>Viridiplantae</taxon>
        <taxon>Streptophyta</taxon>
        <taxon>Embryophyta</taxon>
        <taxon>Tracheophyta</taxon>
        <taxon>Spermatophyta</taxon>
        <taxon>Magnoliopsida</taxon>
        <taxon>eudicotyledons</taxon>
        <taxon>Gunneridae</taxon>
        <taxon>Pentapetalae</taxon>
        <taxon>rosids</taxon>
        <taxon>fabids</taxon>
        <taxon>Fabales</taxon>
        <taxon>Fabaceae</taxon>
        <taxon>Papilionoideae</taxon>
        <taxon>50 kb inversion clade</taxon>
        <taxon>dalbergioids sensu lato</taxon>
        <taxon>Dalbergieae</taxon>
        <taxon>Pterocarpus clade</taxon>
        <taxon>Stylosanthes</taxon>
    </lineage>
</organism>
<proteinExistence type="predicted"/>
<evidence type="ECO:0000313" key="1">
    <source>
        <dbReference type="EMBL" id="MED6113819.1"/>
    </source>
</evidence>
<comment type="caution">
    <text evidence="1">The sequence shown here is derived from an EMBL/GenBank/DDBJ whole genome shotgun (WGS) entry which is preliminary data.</text>
</comment>
<evidence type="ECO:0000313" key="2">
    <source>
        <dbReference type="Proteomes" id="UP001341840"/>
    </source>
</evidence>